<dbReference type="EMBL" id="CALTRL010000619">
    <property type="protein sequence ID" value="CAH7668906.1"/>
    <property type="molecule type" value="Genomic_DNA"/>
</dbReference>
<sequence length="186" mass="20116">MVKEPLKDYVLDLSQRFGDFLINLVTEDYVCAGCTTSEQKGRKLTDHLFLTSTSSPFGPINSQYSPSSSSDQSSECGPVDSAYEKLFHATMAQIHSARASMRRISPLSDTYLELYPTRTLTLTLTLASHFICSDDLDSSLACSVLVNNIGVASGCPERLGADPLSSSSNTGAPTTTTTGFVRLFFC</sequence>
<evidence type="ECO:0000313" key="2">
    <source>
        <dbReference type="Proteomes" id="UP001153365"/>
    </source>
</evidence>
<name>A0AAV0AK18_PHAPC</name>
<dbReference type="Proteomes" id="UP001153365">
    <property type="component" value="Unassembled WGS sequence"/>
</dbReference>
<proteinExistence type="predicted"/>
<protein>
    <submittedName>
        <fullName evidence="1">Uncharacterized protein</fullName>
    </submittedName>
</protein>
<reference evidence="1" key="1">
    <citation type="submission" date="2022-06" db="EMBL/GenBank/DDBJ databases">
        <authorList>
            <consortium name="SYNGENTA / RWTH Aachen University"/>
        </authorList>
    </citation>
    <scope>NUCLEOTIDE SEQUENCE</scope>
</reference>
<dbReference type="AlphaFoldDB" id="A0AAV0AK18"/>
<keyword evidence="2" id="KW-1185">Reference proteome</keyword>
<evidence type="ECO:0000313" key="1">
    <source>
        <dbReference type="EMBL" id="CAH7668906.1"/>
    </source>
</evidence>
<gene>
    <name evidence="1" type="ORF">PPACK8108_LOCUS3478</name>
</gene>
<accession>A0AAV0AK18</accession>
<comment type="caution">
    <text evidence="1">The sequence shown here is derived from an EMBL/GenBank/DDBJ whole genome shotgun (WGS) entry which is preliminary data.</text>
</comment>
<organism evidence="1 2">
    <name type="scientific">Phakopsora pachyrhizi</name>
    <name type="common">Asian soybean rust disease fungus</name>
    <dbReference type="NCBI Taxonomy" id="170000"/>
    <lineage>
        <taxon>Eukaryota</taxon>
        <taxon>Fungi</taxon>
        <taxon>Dikarya</taxon>
        <taxon>Basidiomycota</taxon>
        <taxon>Pucciniomycotina</taxon>
        <taxon>Pucciniomycetes</taxon>
        <taxon>Pucciniales</taxon>
        <taxon>Phakopsoraceae</taxon>
        <taxon>Phakopsora</taxon>
    </lineage>
</organism>